<accession>A0A0E0P8C1</accession>
<dbReference type="Gramene" id="ORUFI04G11750.2">
    <property type="protein sequence ID" value="ORUFI04G11750.2"/>
    <property type="gene ID" value="ORUFI04G11750"/>
</dbReference>
<reference evidence="2" key="2">
    <citation type="submission" date="2015-06" db="UniProtKB">
        <authorList>
            <consortium name="EnsemblPlants"/>
        </authorList>
    </citation>
    <scope>IDENTIFICATION</scope>
</reference>
<feature type="compositionally biased region" description="Basic and acidic residues" evidence="1">
    <location>
        <begin position="1"/>
        <end position="19"/>
    </location>
</feature>
<name>A0A0E0P8C1_ORYRU</name>
<evidence type="ECO:0000313" key="3">
    <source>
        <dbReference type="Proteomes" id="UP000008022"/>
    </source>
</evidence>
<dbReference type="Proteomes" id="UP000008022">
    <property type="component" value="Unassembled WGS sequence"/>
</dbReference>
<dbReference type="AlphaFoldDB" id="A0A0E0P8C1"/>
<feature type="region of interest" description="Disordered" evidence="1">
    <location>
        <begin position="1"/>
        <end position="44"/>
    </location>
</feature>
<reference evidence="3" key="1">
    <citation type="submission" date="2013-06" db="EMBL/GenBank/DDBJ databases">
        <authorList>
            <person name="Zhao Q."/>
        </authorList>
    </citation>
    <scope>NUCLEOTIDE SEQUENCE</scope>
    <source>
        <strain evidence="3">cv. W1943</strain>
    </source>
</reference>
<keyword evidence="3" id="KW-1185">Reference proteome</keyword>
<evidence type="ECO:0000313" key="2">
    <source>
        <dbReference type="EnsemblPlants" id="ORUFI04G11750.2"/>
    </source>
</evidence>
<organism evidence="2 3">
    <name type="scientific">Oryza rufipogon</name>
    <name type="common">Brownbeard rice</name>
    <name type="synonym">Asian wild rice</name>
    <dbReference type="NCBI Taxonomy" id="4529"/>
    <lineage>
        <taxon>Eukaryota</taxon>
        <taxon>Viridiplantae</taxon>
        <taxon>Streptophyta</taxon>
        <taxon>Embryophyta</taxon>
        <taxon>Tracheophyta</taxon>
        <taxon>Spermatophyta</taxon>
        <taxon>Magnoliopsida</taxon>
        <taxon>Liliopsida</taxon>
        <taxon>Poales</taxon>
        <taxon>Poaceae</taxon>
        <taxon>BOP clade</taxon>
        <taxon>Oryzoideae</taxon>
        <taxon>Oryzeae</taxon>
        <taxon>Oryzinae</taxon>
        <taxon>Oryza</taxon>
    </lineage>
</organism>
<feature type="region of interest" description="Disordered" evidence="1">
    <location>
        <begin position="86"/>
        <end position="116"/>
    </location>
</feature>
<dbReference type="HOGENOM" id="CLU_1952354_0_0_1"/>
<feature type="compositionally biased region" description="Pro residues" evidence="1">
    <location>
        <begin position="87"/>
        <end position="98"/>
    </location>
</feature>
<proteinExistence type="predicted"/>
<dbReference type="EnsemblPlants" id="ORUFI04G11750.2">
    <property type="protein sequence ID" value="ORUFI04G11750.2"/>
    <property type="gene ID" value="ORUFI04G11750"/>
</dbReference>
<sequence>MVEPIHSRRSDLSEHRGTPCDDATVVCGPPPSQNPHATDIWAPPPTFLSPLALPSTRAEWDPPPRRSPLSLREPFFFLLSLSLANQSPPPSFPPPPEPPESDAAPPRHPVPPALFLTSPPQEIVNLLGV</sequence>
<evidence type="ECO:0000256" key="1">
    <source>
        <dbReference type="SAM" id="MobiDB-lite"/>
    </source>
</evidence>
<protein>
    <submittedName>
        <fullName evidence="2">Uncharacterized protein</fullName>
    </submittedName>
</protein>